<sequence>MTGVGPAGLGGSTTAVAVNIEYAPTHIGALPVAVNLNCHAARCAQVVL</sequence>
<dbReference type="Pfam" id="PF05681">
    <property type="entry name" value="Fumerase"/>
    <property type="match status" value="1"/>
</dbReference>
<name>A0A644Y1A3_9ZZZZ</name>
<evidence type="ECO:0000256" key="1">
    <source>
        <dbReference type="ARBA" id="ARBA00008876"/>
    </source>
</evidence>
<reference evidence="8" key="1">
    <citation type="submission" date="2019-08" db="EMBL/GenBank/DDBJ databases">
        <authorList>
            <person name="Kucharzyk K."/>
            <person name="Murdoch R.W."/>
            <person name="Higgins S."/>
            <person name="Loffler F."/>
        </authorList>
    </citation>
    <scope>NUCLEOTIDE SEQUENCE</scope>
</reference>
<evidence type="ECO:0000259" key="7">
    <source>
        <dbReference type="Pfam" id="PF05681"/>
    </source>
</evidence>
<feature type="domain" description="Fe-S hydro-lyase tartrate dehydratase alpha-type catalytic" evidence="7">
    <location>
        <begin position="2"/>
        <end position="46"/>
    </location>
</feature>
<accession>A0A644Y1A3</accession>
<dbReference type="GO" id="GO:0016829">
    <property type="term" value="F:lyase activity"/>
    <property type="evidence" value="ECO:0007669"/>
    <property type="project" value="UniProtKB-KW"/>
</dbReference>
<dbReference type="EMBL" id="VSSQ01003778">
    <property type="protein sequence ID" value="MPM22302.1"/>
    <property type="molecule type" value="Genomic_DNA"/>
</dbReference>
<gene>
    <name evidence="8" type="ORF">SDC9_68753</name>
</gene>
<proteinExistence type="inferred from homology"/>
<evidence type="ECO:0000256" key="3">
    <source>
        <dbReference type="ARBA" id="ARBA00022723"/>
    </source>
</evidence>
<protein>
    <recommendedName>
        <fullName evidence="7">Fe-S hydro-lyase tartrate dehydratase alpha-type catalytic domain-containing protein</fullName>
    </recommendedName>
</protein>
<comment type="similarity">
    <text evidence="1">Belongs to the class-I fumarase family.</text>
</comment>
<evidence type="ECO:0000256" key="4">
    <source>
        <dbReference type="ARBA" id="ARBA00023004"/>
    </source>
</evidence>
<keyword evidence="5" id="KW-0411">Iron-sulfur</keyword>
<dbReference type="AlphaFoldDB" id="A0A644Y1A3"/>
<dbReference type="InterPro" id="IPR004646">
    <property type="entry name" value="Fe-S_hydro-lyase_TtdA-typ_cat"/>
</dbReference>
<keyword evidence="6" id="KW-0456">Lyase</keyword>
<keyword evidence="2" id="KW-0004">4Fe-4S</keyword>
<dbReference type="GO" id="GO:0051539">
    <property type="term" value="F:4 iron, 4 sulfur cluster binding"/>
    <property type="evidence" value="ECO:0007669"/>
    <property type="project" value="UniProtKB-KW"/>
</dbReference>
<keyword evidence="3" id="KW-0479">Metal-binding</keyword>
<evidence type="ECO:0000256" key="5">
    <source>
        <dbReference type="ARBA" id="ARBA00023014"/>
    </source>
</evidence>
<evidence type="ECO:0000313" key="8">
    <source>
        <dbReference type="EMBL" id="MPM22302.1"/>
    </source>
</evidence>
<evidence type="ECO:0000256" key="2">
    <source>
        <dbReference type="ARBA" id="ARBA00022485"/>
    </source>
</evidence>
<organism evidence="8">
    <name type="scientific">bioreactor metagenome</name>
    <dbReference type="NCBI Taxonomy" id="1076179"/>
    <lineage>
        <taxon>unclassified sequences</taxon>
        <taxon>metagenomes</taxon>
        <taxon>ecological metagenomes</taxon>
    </lineage>
</organism>
<dbReference type="GO" id="GO:0046872">
    <property type="term" value="F:metal ion binding"/>
    <property type="evidence" value="ECO:0007669"/>
    <property type="project" value="UniProtKB-KW"/>
</dbReference>
<keyword evidence="4" id="KW-0408">Iron</keyword>
<evidence type="ECO:0000256" key="6">
    <source>
        <dbReference type="ARBA" id="ARBA00023239"/>
    </source>
</evidence>
<comment type="caution">
    <text evidence="8">The sequence shown here is derived from an EMBL/GenBank/DDBJ whole genome shotgun (WGS) entry which is preliminary data.</text>
</comment>